<gene>
    <name evidence="3" type="primary">CAP3_3</name>
    <name evidence="3" type="ORF">PC9H_002316</name>
</gene>
<dbReference type="GO" id="GO:0016740">
    <property type="term" value="F:transferase activity"/>
    <property type="evidence" value="ECO:0007669"/>
    <property type="project" value="UniProtKB-KW"/>
</dbReference>
<dbReference type="OrthoDB" id="541052at2759"/>
<evidence type="ECO:0000256" key="1">
    <source>
        <dbReference type="SAM" id="MobiDB-lite"/>
    </source>
</evidence>
<evidence type="ECO:0000313" key="3">
    <source>
        <dbReference type="EMBL" id="KAF7416056.1"/>
    </source>
</evidence>
<dbReference type="PANTHER" id="PTHR12203">
    <property type="entry name" value="KDEL LYS-ASP-GLU-LEU CONTAINING - RELATED"/>
    <property type="match status" value="1"/>
</dbReference>
<dbReference type="GeneID" id="59372157"/>
<feature type="domain" description="Glycosyl transferase CAP10" evidence="2">
    <location>
        <begin position="361"/>
        <end position="652"/>
    </location>
</feature>
<organism evidence="3 4">
    <name type="scientific">Pleurotus ostreatus</name>
    <name type="common">Oyster mushroom</name>
    <name type="synonym">White-rot fungus</name>
    <dbReference type="NCBI Taxonomy" id="5322"/>
    <lineage>
        <taxon>Eukaryota</taxon>
        <taxon>Fungi</taxon>
        <taxon>Dikarya</taxon>
        <taxon>Basidiomycota</taxon>
        <taxon>Agaricomycotina</taxon>
        <taxon>Agaricomycetes</taxon>
        <taxon>Agaricomycetidae</taxon>
        <taxon>Agaricales</taxon>
        <taxon>Pleurotineae</taxon>
        <taxon>Pleurotaceae</taxon>
        <taxon>Pleurotus</taxon>
    </lineage>
</organism>
<keyword evidence="3" id="KW-0808">Transferase</keyword>
<keyword evidence="4" id="KW-1185">Reference proteome</keyword>
<feature type="compositionally biased region" description="Basic and acidic residues" evidence="1">
    <location>
        <begin position="333"/>
        <end position="344"/>
    </location>
</feature>
<dbReference type="VEuPathDB" id="FungiDB:PC9H_002316"/>
<dbReference type="Proteomes" id="UP000623687">
    <property type="component" value="Unassembled WGS sequence"/>
</dbReference>
<dbReference type="SMART" id="SM00672">
    <property type="entry name" value="CAP10"/>
    <property type="match status" value="1"/>
</dbReference>
<evidence type="ECO:0000259" key="2">
    <source>
        <dbReference type="SMART" id="SM00672"/>
    </source>
</evidence>
<sequence>MRIFREMRKLDVLHINESWGAWIAIRYPDIRDVVVAEFAVTQTGRLTSTPGQPMEDGGAMKLQIHKALPQWQGHQTLCLLLAVALFLTVIYLRESLISIALEAQGPIFWRRPPTADFSRADGLFEDKRRGRHPVIELIERAEREWEGKHERASKTLSEAVAEYKRRYKRLPPKGFDDWWQYVQDNDVKLPDEYDSIYEDLEPFWGIRPRDLLQIQAAQENIPDAYIIAKEPNASIGIANVVRSRINPMPMEALISGYQGLFNILKPVEHMLPPFRIPVSPHDSPNLVSDYDVKTAALNAAAARKYVNLAISPKMPRLGFASACPPDSPARKGKIIDQAKRPPPRKEKTFIYDHRRAMDPCHSPHLFFSHAQFLPYPPTTPHAQSLMSAQATYCNTMVHHNIQLPSLISWVDDIHPRENDPPWANKTDERMFWRGSNTGLTFSAETLWRYSQRPQLVKLANDMEGAVRLRVPTGNDHPQSESPPYELVDVPRRHLNTAFFDVKFAGSPIACAPEYCELLEHEFEWKPHVPFNDPGVGAHKYFIDVDGNGWSSRFKRLITTNSLVFKATIYPEWWLERIQPWVHYVPIQVDLSDLYDIFAFFRGGMYGKGNHDEMARKMAEAGREWSRTYWRKEDMTAYLFRLLLEYGRVMSLDREAMTYQPE</sequence>
<dbReference type="InterPro" id="IPR051091">
    <property type="entry name" value="O-Glucosyltr/Glycosyltrsf_90"/>
</dbReference>
<name>A0A8H6ZJA5_PLEOS</name>
<dbReference type="EMBL" id="JACETU010000011">
    <property type="protein sequence ID" value="KAF7416056.1"/>
    <property type="molecule type" value="Genomic_DNA"/>
</dbReference>
<dbReference type="RefSeq" id="XP_036625603.1">
    <property type="nucleotide sequence ID" value="XM_036771957.1"/>
</dbReference>
<dbReference type="PANTHER" id="PTHR12203:SF118">
    <property type="entry name" value="BETA-1,2-XYLOSYLTRANSFERASE 1"/>
    <property type="match status" value="1"/>
</dbReference>
<dbReference type="Pfam" id="PF05686">
    <property type="entry name" value="Glyco_transf_90"/>
    <property type="match status" value="1"/>
</dbReference>
<dbReference type="InterPro" id="IPR006598">
    <property type="entry name" value="CAP10"/>
</dbReference>
<feature type="region of interest" description="Disordered" evidence="1">
    <location>
        <begin position="325"/>
        <end position="344"/>
    </location>
</feature>
<comment type="caution">
    <text evidence="3">The sequence shown here is derived from an EMBL/GenBank/DDBJ whole genome shotgun (WGS) entry which is preliminary data.</text>
</comment>
<accession>A0A8H6ZJA5</accession>
<dbReference type="AlphaFoldDB" id="A0A8H6ZJA5"/>
<evidence type="ECO:0000313" key="4">
    <source>
        <dbReference type="Proteomes" id="UP000623687"/>
    </source>
</evidence>
<protein>
    <submittedName>
        <fullName evidence="3">Glycosyltransferase Family 90 domain containing protein</fullName>
    </submittedName>
</protein>
<proteinExistence type="predicted"/>
<reference evidence="3" key="1">
    <citation type="submission" date="2019-07" db="EMBL/GenBank/DDBJ databases">
        <authorList>
            <person name="Palmer J.M."/>
        </authorList>
    </citation>
    <scope>NUCLEOTIDE SEQUENCE</scope>
    <source>
        <strain evidence="3">PC9</strain>
    </source>
</reference>